<dbReference type="AlphaFoldDB" id="A0AAV7MW31"/>
<reference evidence="2" key="1">
    <citation type="journal article" date="2022" name="bioRxiv">
        <title>Sequencing and chromosome-scale assembly of the giantPleurodeles waltlgenome.</title>
        <authorList>
            <person name="Brown T."/>
            <person name="Elewa A."/>
            <person name="Iarovenko S."/>
            <person name="Subramanian E."/>
            <person name="Araus A.J."/>
            <person name="Petzold A."/>
            <person name="Susuki M."/>
            <person name="Suzuki K.-i.T."/>
            <person name="Hayashi T."/>
            <person name="Toyoda A."/>
            <person name="Oliveira C."/>
            <person name="Osipova E."/>
            <person name="Leigh N.D."/>
            <person name="Simon A."/>
            <person name="Yun M.H."/>
        </authorList>
    </citation>
    <scope>NUCLEOTIDE SEQUENCE</scope>
    <source>
        <strain evidence="2">20211129_DDA</strain>
        <tissue evidence="2">Liver</tissue>
    </source>
</reference>
<gene>
    <name evidence="2" type="ORF">NDU88_005348</name>
</gene>
<feature type="region of interest" description="Disordered" evidence="1">
    <location>
        <begin position="1"/>
        <end position="102"/>
    </location>
</feature>
<feature type="compositionally biased region" description="Polar residues" evidence="1">
    <location>
        <begin position="51"/>
        <end position="65"/>
    </location>
</feature>
<dbReference type="Proteomes" id="UP001066276">
    <property type="component" value="Chromosome 9"/>
</dbReference>
<feature type="compositionally biased region" description="Polar residues" evidence="1">
    <location>
        <begin position="19"/>
        <end position="36"/>
    </location>
</feature>
<protein>
    <submittedName>
        <fullName evidence="2">Uncharacterized protein</fullName>
    </submittedName>
</protein>
<sequence>MSARGACTPTNPLIRPRETSVSQGSHSTTGEPQSHQAPGKEGGHRVAPPSTGASRAQATPVQNQLGGRKAQRRLHSLCTDRRLHQQAGRASSPRSIQPPPHAGELLQAALGSQS</sequence>
<evidence type="ECO:0000313" key="3">
    <source>
        <dbReference type="Proteomes" id="UP001066276"/>
    </source>
</evidence>
<accession>A0AAV7MW31</accession>
<dbReference type="EMBL" id="JANPWB010000013">
    <property type="protein sequence ID" value="KAJ1107963.1"/>
    <property type="molecule type" value="Genomic_DNA"/>
</dbReference>
<organism evidence="2 3">
    <name type="scientific">Pleurodeles waltl</name>
    <name type="common">Iberian ribbed newt</name>
    <dbReference type="NCBI Taxonomy" id="8319"/>
    <lineage>
        <taxon>Eukaryota</taxon>
        <taxon>Metazoa</taxon>
        <taxon>Chordata</taxon>
        <taxon>Craniata</taxon>
        <taxon>Vertebrata</taxon>
        <taxon>Euteleostomi</taxon>
        <taxon>Amphibia</taxon>
        <taxon>Batrachia</taxon>
        <taxon>Caudata</taxon>
        <taxon>Salamandroidea</taxon>
        <taxon>Salamandridae</taxon>
        <taxon>Pleurodelinae</taxon>
        <taxon>Pleurodeles</taxon>
    </lineage>
</organism>
<evidence type="ECO:0000313" key="2">
    <source>
        <dbReference type="EMBL" id="KAJ1107963.1"/>
    </source>
</evidence>
<evidence type="ECO:0000256" key="1">
    <source>
        <dbReference type="SAM" id="MobiDB-lite"/>
    </source>
</evidence>
<name>A0AAV7MW31_PLEWA</name>
<keyword evidence="3" id="KW-1185">Reference proteome</keyword>
<proteinExistence type="predicted"/>
<comment type="caution">
    <text evidence="2">The sequence shown here is derived from an EMBL/GenBank/DDBJ whole genome shotgun (WGS) entry which is preliminary data.</text>
</comment>